<reference evidence="1" key="1">
    <citation type="submission" date="2021-03" db="EMBL/GenBank/DDBJ databases">
        <title>Genomic Encyclopedia of Type Strains, Phase IV (KMG-IV): sequencing the most valuable type-strain genomes for metagenomic binning, comparative biology and taxonomic classification.</title>
        <authorList>
            <person name="Goeker M."/>
        </authorList>
    </citation>
    <scope>NUCLEOTIDE SEQUENCE</scope>
    <source>
        <strain evidence="1">DSM 18131</strain>
    </source>
</reference>
<protein>
    <submittedName>
        <fullName evidence="1">Iron complex transport system substrate-binding protein</fullName>
    </submittedName>
</protein>
<sequence>MPITRRTLLRAASLIPLVAGDVAAQPNAVPARAVALDWASSETLLSLGVAPIAITERDRFLSANPAFAARAPIHDLGAPWEPNLELIDALAPSIIYTSSYTKMVEPQLRRISNVVVTDLHGGRRGQLARCADFARTVVTAFPGLADGSLLAAMEQTLARNRAVLSAPRHPPVLCVYLHSNGRFANVFGSNSFAGNVVAHVGLANAWVAPTNSNGFDYVGIEKLAAISSARMLVLGDGAKTERALKTLKTSALWNAIPAVKAGEVRLFPDVAMYGALPTAVRFSQMLVDEFAREKPDAG</sequence>
<proteinExistence type="predicted"/>
<evidence type="ECO:0000313" key="1">
    <source>
        <dbReference type="EMBL" id="MBP1876050.1"/>
    </source>
</evidence>
<dbReference type="EMBL" id="JAGGJR010000014">
    <property type="protein sequence ID" value="MBP1876050.1"/>
    <property type="molecule type" value="Genomic_DNA"/>
</dbReference>
<name>A0ACC5T4N4_ENSAD</name>
<accession>A0ACC5T4N4</accession>
<gene>
    <name evidence="1" type="ORF">J2Z19_005799</name>
</gene>
<keyword evidence="2" id="KW-1185">Reference proteome</keyword>
<comment type="caution">
    <text evidence="1">The sequence shown here is derived from an EMBL/GenBank/DDBJ whole genome shotgun (WGS) entry which is preliminary data.</text>
</comment>
<organism evidence="1 2">
    <name type="scientific">Ensifer adhaerens</name>
    <name type="common">Sinorhizobium morelense</name>
    <dbReference type="NCBI Taxonomy" id="106592"/>
    <lineage>
        <taxon>Bacteria</taxon>
        <taxon>Pseudomonadati</taxon>
        <taxon>Pseudomonadota</taxon>
        <taxon>Alphaproteobacteria</taxon>
        <taxon>Hyphomicrobiales</taxon>
        <taxon>Rhizobiaceae</taxon>
        <taxon>Sinorhizobium/Ensifer group</taxon>
        <taxon>Ensifer</taxon>
    </lineage>
</organism>
<evidence type="ECO:0000313" key="2">
    <source>
        <dbReference type="Proteomes" id="UP000823773"/>
    </source>
</evidence>
<dbReference type="Proteomes" id="UP000823773">
    <property type="component" value="Unassembled WGS sequence"/>
</dbReference>